<proteinExistence type="predicted"/>
<organism evidence="1">
    <name type="scientific">Hexamita inflata</name>
    <dbReference type="NCBI Taxonomy" id="28002"/>
    <lineage>
        <taxon>Eukaryota</taxon>
        <taxon>Metamonada</taxon>
        <taxon>Diplomonadida</taxon>
        <taxon>Hexamitidae</taxon>
        <taxon>Hexamitinae</taxon>
        <taxon>Hexamita</taxon>
    </lineage>
</organism>
<protein>
    <submittedName>
        <fullName evidence="3">Hypothetical_protein</fullName>
    </submittedName>
</protein>
<gene>
    <name evidence="1" type="ORF">HINF_LOCUS48974</name>
    <name evidence="2" type="ORF">HINF_LOCUS48978</name>
    <name evidence="3" type="ORF">HINF_LOCUS59554</name>
    <name evidence="4" type="ORF">HINF_LOCUS59558</name>
</gene>
<evidence type="ECO:0000313" key="2">
    <source>
        <dbReference type="EMBL" id="CAI9961333.1"/>
    </source>
</evidence>
<evidence type="ECO:0000313" key="5">
    <source>
        <dbReference type="Proteomes" id="UP001642409"/>
    </source>
</evidence>
<evidence type="ECO:0000313" key="4">
    <source>
        <dbReference type="EMBL" id="CAL6079797.1"/>
    </source>
</evidence>
<dbReference type="EMBL" id="CAXDID020000342">
    <property type="protein sequence ID" value="CAL6079797.1"/>
    <property type="molecule type" value="Genomic_DNA"/>
</dbReference>
<dbReference type="EMBL" id="CATOUU010000939">
    <property type="protein sequence ID" value="CAI9961329.1"/>
    <property type="molecule type" value="Genomic_DNA"/>
</dbReference>
<comment type="caution">
    <text evidence="1">The sequence shown here is derived from an EMBL/GenBank/DDBJ whole genome shotgun (WGS) entry which is preliminary data.</text>
</comment>
<accession>A0AA86UMM7</accession>
<reference evidence="3 5" key="2">
    <citation type="submission" date="2024-07" db="EMBL/GenBank/DDBJ databases">
        <authorList>
            <person name="Akdeniz Z."/>
        </authorList>
    </citation>
    <scope>NUCLEOTIDE SEQUENCE [LARGE SCALE GENOMIC DNA]</scope>
</reference>
<evidence type="ECO:0000313" key="1">
    <source>
        <dbReference type="EMBL" id="CAI9961329.1"/>
    </source>
</evidence>
<reference evidence="1" key="1">
    <citation type="submission" date="2023-06" db="EMBL/GenBank/DDBJ databases">
        <authorList>
            <person name="Kurt Z."/>
        </authorList>
    </citation>
    <scope>NUCLEOTIDE SEQUENCE</scope>
</reference>
<keyword evidence="5" id="KW-1185">Reference proteome</keyword>
<sequence>MQRKDIRSPQAASAKSLATSRLHSWGVGRESKCQMTRFPGGSTRPPSMRLDRLTWPKLLRRHGTPKPRREQRQLLFGFEPKSAGSKVQCANRYTIGARLRKNRERLKRAIIIWDGIEFINNVSQSRHNASYTFQARKPTSQYFCTLTLFEDSR</sequence>
<dbReference type="EMBL" id="CAXDID020000342">
    <property type="protein sequence ID" value="CAL6079789.1"/>
    <property type="molecule type" value="Genomic_DNA"/>
</dbReference>
<evidence type="ECO:0000313" key="3">
    <source>
        <dbReference type="EMBL" id="CAL6079789.1"/>
    </source>
</evidence>
<name>A0AA86UMM7_9EUKA</name>
<dbReference type="Proteomes" id="UP001642409">
    <property type="component" value="Unassembled WGS sequence"/>
</dbReference>
<dbReference type="EMBL" id="CATOUU010000939">
    <property type="protein sequence ID" value="CAI9961333.1"/>
    <property type="molecule type" value="Genomic_DNA"/>
</dbReference>
<dbReference type="AlphaFoldDB" id="A0AA86UMM7"/>